<comment type="caution">
    <text evidence="10">The sequence shown here is derived from an EMBL/GenBank/DDBJ whole genome shotgun (WGS) entry which is preliminary data.</text>
</comment>
<keyword evidence="3" id="KW-0808">Transferase</keyword>
<keyword evidence="5" id="KW-0418">Kinase</keyword>
<proteinExistence type="predicted"/>
<reference evidence="10" key="1">
    <citation type="submission" date="2020-07" db="EMBL/GenBank/DDBJ databases">
        <title>Genome sequence and genetic diversity analysis of an under-domesticated orphan crop, white fonio (Digitaria exilis).</title>
        <authorList>
            <person name="Bennetzen J.L."/>
            <person name="Chen S."/>
            <person name="Ma X."/>
            <person name="Wang X."/>
            <person name="Yssel A.E.J."/>
            <person name="Chaluvadi S.R."/>
            <person name="Johnson M."/>
            <person name="Gangashetty P."/>
            <person name="Hamidou F."/>
            <person name="Sanogo M.D."/>
            <person name="Zwaenepoel A."/>
            <person name="Wallace J."/>
            <person name="Van De Peer Y."/>
            <person name="Van Deynze A."/>
        </authorList>
    </citation>
    <scope>NUCLEOTIDE SEQUENCE</scope>
    <source>
        <tissue evidence="10">Leaves</tissue>
    </source>
</reference>
<keyword evidence="2" id="KW-0723">Serine/threonine-protein kinase</keyword>
<gene>
    <name evidence="10" type="ORF">HU200_039936</name>
</gene>
<dbReference type="FunFam" id="1.10.510.10:FF:001023">
    <property type="entry name" value="Os07g0541700 protein"/>
    <property type="match status" value="1"/>
</dbReference>
<sequence>MTVDFNDRMFQDQIKILMLAPHKNIVEFLGYSSNTEDEVIERQGELVMVERREKLLCFEYLRNGDLDRFVSDASSGLEWRERYQIIKGICEGLHYLHGKSIVHLELKPQNVLLDGNMVPKIAGFCLSRHLGENQCQTTQNLSGSRHMAQEYMNTRVTTFKSDIYSLGFIITMILAGRKGFLEIDKVRNVKPLPETTSIR</sequence>
<evidence type="ECO:0000256" key="4">
    <source>
        <dbReference type="ARBA" id="ARBA00022741"/>
    </source>
</evidence>
<dbReference type="GO" id="GO:0004674">
    <property type="term" value="F:protein serine/threonine kinase activity"/>
    <property type="evidence" value="ECO:0007669"/>
    <property type="project" value="UniProtKB-KW"/>
</dbReference>
<dbReference type="SUPFAM" id="SSF56112">
    <property type="entry name" value="Protein kinase-like (PK-like)"/>
    <property type="match status" value="1"/>
</dbReference>
<evidence type="ECO:0000259" key="9">
    <source>
        <dbReference type="PROSITE" id="PS50011"/>
    </source>
</evidence>
<dbReference type="Gene3D" id="1.10.510.10">
    <property type="entry name" value="Transferase(Phosphotransferase) domain 1"/>
    <property type="match status" value="1"/>
</dbReference>
<dbReference type="PANTHER" id="PTHR45707">
    <property type="entry name" value="C2 CALCIUM/LIPID-BINDING PLANT PHOSPHORIBOSYLTRANSFERASE FAMILY PROTEIN"/>
    <property type="match status" value="1"/>
</dbReference>
<dbReference type="EMBL" id="JACEFO010001953">
    <property type="protein sequence ID" value="KAF8691991.1"/>
    <property type="molecule type" value="Genomic_DNA"/>
</dbReference>
<keyword evidence="4" id="KW-0547">Nucleotide-binding</keyword>
<dbReference type="OrthoDB" id="4062651at2759"/>
<evidence type="ECO:0000256" key="8">
    <source>
        <dbReference type="ARBA" id="ARBA00048679"/>
    </source>
</evidence>
<name>A0A835EJ57_9POAL</name>
<dbReference type="InterPro" id="IPR011009">
    <property type="entry name" value="Kinase-like_dom_sf"/>
</dbReference>
<comment type="catalytic activity">
    <reaction evidence="7">
        <text>L-threonyl-[protein] + ATP = O-phospho-L-threonyl-[protein] + ADP + H(+)</text>
        <dbReference type="Rhea" id="RHEA:46608"/>
        <dbReference type="Rhea" id="RHEA-COMP:11060"/>
        <dbReference type="Rhea" id="RHEA-COMP:11605"/>
        <dbReference type="ChEBI" id="CHEBI:15378"/>
        <dbReference type="ChEBI" id="CHEBI:30013"/>
        <dbReference type="ChEBI" id="CHEBI:30616"/>
        <dbReference type="ChEBI" id="CHEBI:61977"/>
        <dbReference type="ChEBI" id="CHEBI:456216"/>
        <dbReference type="EC" id="2.7.11.1"/>
    </reaction>
</comment>
<evidence type="ECO:0000256" key="6">
    <source>
        <dbReference type="ARBA" id="ARBA00022840"/>
    </source>
</evidence>
<evidence type="ECO:0000256" key="2">
    <source>
        <dbReference type="ARBA" id="ARBA00022527"/>
    </source>
</evidence>
<evidence type="ECO:0000313" key="10">
    <source>
        <dbReference type="EMBL" id="KAF8691991.1"/>
    </source>
</evidence>
<dbReference type="EC" id="2.7.11.1" evidence="1"/>
<evidence type="ECO:0000313" key="11">
    <source>
        <dbReference type="Proteomes" id="UP000636709"/>
    </source>
</evidence>
<evidence type="ECO:0000256" key="1">
    <source>
        <dbReference type="ARBA" id="ARBA00012513"/>
    </source>
</evidence>
<organism evidence="10 11">
    <name type="scientific">Digitaria exilis</name>
    <dbReference type="NCBI Taxonomy" id="1010633"/>
    <lineage>
        <taxon>Eukaryota</taxon>
        <taxon>Viridiplantae</taxon>
        <taxon>Streptophyta</taxon>
        <taxon>Embryophyta</taxon>
        <taxon>Tracheophyta</taxon>
        <taxon>Spermatophyta</taxon>
        <taxon>Magnoliopsida</taxon>
        <taxon>Liliopsida</taxon>
        <taxon>Poales</taxon>
        <taxon>Poaceae</taxon>
        <taxon>PACMAD clade</taxon>
        <taxon>Panicoideae</taxon>
        <taxon>Panicodae</taxon>
        <taxon>Paniceae</taxon>
        <taxon>Anthephorinae</taxon>
        <taxon>Digitaria</taxon>
    </lineage>
</organism>
<feature type="domain" description="Protein kinase" evidence="9">
    <location>
        <begin position="1"/>
        <end position="199"/>
    </location>
</feature>
<evidence type="ECO:0000256" key="5">
    <source>
        <dbReference type="ARBA" id="ARBA00022777"/>
    </source>
</evidence>
<dbReference type="PROSITE" id="PS50011">
    <property type="entry name" value="PROTEIN_KINASE_DOM"/>
    <property type="match status" value="1"/>
</dbReference>
<dbReference type="GO" id="GO:0005524">
    <property type="term" value="F:ATP binding"/>
    <property type="evidence" value="ECO:0007669"/>
    <property type="project" value="UniProtKB-KW"/>
</dbReference>
<dbReference type="Proteomes" id="UP000636709">
    <property type="component" value="Unassembled WGS sequence"/>
</dbReference>
<dbReference type="Pfam" id="PF00069">
    <property type="entry name" value="Pkinase"/>
    <property type="match status" value="1"/>
</dbReference>
<accession>A0A835EJ57</accession>
<keyword evidence="6" id="KW-0067">ATP-binding</keyword>
<dbReference type="InterPro" id="IPR000719">
    <property type="entry name" value="Prot_kinase_dom"/>
</dbReference>
<dbReference type="AlphaFoldDB" id="A0A835EJ57"/>
<protein>
    <recommendedName>
        <fullName evidence="1">non-specific serine/threonine protein kinase</fullName>
        <ecNumber evidence="1">2.7.11.1</ecNumber>
    </recommendedName>
</protein>
<keyword evidence="11" id="KW-1185">Reference proteome</keyword>
<evidence type="ECO:0000256" key="7">
    <source>
        <dbReference type="ARBA" id="ARBA00047899"/>
    </source>
</evidence>
<comment type="catalytic activity">
    <reaction evidence="8">
        <text>L-seryl-[protein] + ATP = O-phospho-L-seryl-[protein] + ADP + H(+)</text>
        <dbReference type="Rhea" id="RHEA:17989"/>
        <dbReference type="Rhea" id="RHEA-COMP:9863"/>
        <dbReference type="Rhea" id="RHEA-COMP:11604"/>
        <dbReference type="ChEBI" id="CHEBI:15378"/>
        <dbReference type="ChEBI" id="CHEBI:29999"/>
        <dbReference type="ChEBI" id="CHEBI:30616"/>
        <dbReference type="ChEBI" id="CHEBI:83421"/>
        <dbReference type="ChEBI" id="CHEBI:456216"/>
        <dbReference type="EC" id="2.7.11.1"/>
    </reaction>
</comment>
<evidence type="ECO:0000256" key="3">
    <source>
        <dbReference type="ARBA" id="ARBA00022679"/>
    </source>
</evidence>